<keyword evidence="7" id="KW-1185">Reference proteome</keyword>
<comment type="cofactor">
    <cofactor evidence="3">
        <name>(R)-lipoate</name>
        <dbReference type="ChEBI" id="CHEBI:83088"/>
    </cofactor>
    <text evidence="3">Binds 1 lipoyl cofactor covalently.</text>
</comment>
<dbReference type="GO" id="GO:0005829">
    <property type="term" value="C:cytosol"/>
    <property type="evidence" value="ECO:0007669"/>
    <property type="project" value="TreeGrafter"/>
</dbReference>
<proteinExistence type="inferred from homology"/>
<dbReference type="InterPro" id="IPR003016">
    <property type="entry name" value="2-oxoA_DH_lipoyl-BS"/>
</dbReference>
<dbReference type="InterPro" id="IPR017453">
    <property type="entry name" value="GCV_H_sub"/>
</dbReference>
<dbReference type="AlphaFoldDB" id="A0A542SPM9"/>
<dbReference type="NCBIfam" id="TIGR00527">
    <property type="entry name" value="gcvH"/>
    <property type="match status" value="1"/>
</dbReference>
<feature type="modified residue" description="N6-lipoyllysine" evidence="3 4">
    <location>
        <position position="90"/>
    </location>
</feature>
<dbReference type="PROSITE" id="PS50968">
    <property type="entry name" value="BIOTINYL_LIPOYL"/>
    <property type="match status" value="1"/>
</dbReference>
<name>A0A542SPM9_9MICO</name>
<dbReference type="InterPro" id="IPR033753">
    <property type="entry name" value="GCV_H/Fam206"/>
</dbReference>
<evidence type="ECO:0000313" key="7">
    <source>
        <dbReference type="Proteomes" id="UP000316181"/>
    </source>
</evidence>
<dbReference type="PANTHER" id="PTHR11715:SF3">
    <property type="entry name" value="GLYCINE CLEAVAGE SYSTEM H PROTEIN-RELATED"/>
    <property type="match status" value="1"/>
</dbReference>
<dbReference type="PROSITE" id="PS00189">
    <property type="entry name" value="LIPOYL"/>
    <property type="match status" value="1"/>
</dbReference>
<dbReference type="GO" id="GO:0019464">
    <property type="term" value="P:glycine decarboxylation via glycine cleavage system"/>
    <property type="evidence" value="ECO:0007669"/>
    <property type="project" value="UniProtKB-UniRule"/>
</dbReference>
<dbReference type="SUPFAM" id="SSF51230">
    <property type="entry name" value="Single hybrid motif"/>
    <property type="match status" value="1"/>
</dbReference>
<comment type="similarity">
    <text evidence="1 3">Belongs to the GcvH family.</text>
</comment>
<evidence type="ECO:0000313" key="6">
    <source>
        <dbReference type="EMBL" id="TQK76570.1"/>
    </source>
</evidence>
<keyword evidence="2 3" id="KW-0450">Lipoyl</keyword>
<feature type="domain" description="Lipoyl-binding" evidence="5">
    <location>
        <begin position="49"/>
        <end position="131"/>
    </location>
</feature>
<evidence type="ECO:0000256" key="4">
    <source>
        <dbReference type="PIRSR" id="PIRSR617453-50"/>
    </source>
</evidence>
<dbReference type="CDD" id="cd06848">
    <property type="entry name" value="GCS_H"/>
    <property type="match status" value="1"/>
</dbReference>
<dbReference type="PANTHER" id="PTHR11715">
    <property type="entry name" value="GLYCINE CLEAVAGE SYSTEM H PROTEIN"/>
    <property type="match status" value="1"/>
</dbReference>
<dbReference type="GO" id="GO:0005960">
    <property type="term" value="C:glycine cleavage complex"/>
    <property type="evidence" value="ECO:0007669"/>
    <property type="project" value="InterPro"/>
</dbReference>
<dbReference type="InterPro" id="IPR011053">
    <property type="entry name" value="Single_hybrid_motif"/>
</dbReference>
<sequence length="151" mass="15822">MVRSTATPRSTAIIIEDPPNAQKGSTMSDTLPVDLQYTAEHEWVASGEPATIGITWTAQDALGDVVYLELPQVGDQVTAGAVVGEIESTKSVSELFSPVTGTVVEINEGAVADPALVNSDPYGAGWLFKVTVEAFGELLSAEGYAELTHNA</sequence>
<accession>A0A542SPM9</accession>
<dbReference type="HAMAP" id="MF_00272">
    <property type="entry name" value="GcvH"/>
    <property type="match status" value="1"/>
</dbReference>
<evidence type="ECO:0000256" key="3">
    <source>
        <dbReference type="HAMAP-Rule" id="MF_00272"/>
    </source>
</evidence>
<protein>
    <recommendedName>
        <fullName evidence="3">Glycine cleavage system H protein</fullName>
    </recommendedName>
</protein>
<comment type="subunit">
    <text evidence="3">The glycine cleavage system is composed of four proteins: P, T, L and H.</text>
</comment>
<evidence type="ECO:0000256" key="2">
    <source>
        <dbReference type="ARBA" id="ARBA00022823"/>
    </source>
</evidence>
<dbReference type="GO" id="GO:0009249">
    <property type="term" value="P:protein lipoylation"/>
    <property type="evidence" value="ECO:0007669"/>
    <property type="project" value="TreeGrafter"/>
</dbReference>
<dbReference type="Gene3D" id="2.40.50.100">
    <property type="match status" value="1"/>
</dbReference>
<dbReference type="InterPro" id="IPR002930">
    <property type="entry name" value="GCV_H"/>
</dbReference>
<gene>
    <name evidence="3" type="primary">gcvH</name>
    <name evidence="6" type="ORF">FB389_1253</name>
</gene>
<comment type="caution">
    <text evidence="6">The sequence shown here is derived from an EMBL/GenBank/DDBJ whole genome shotgun (WGS) entry which is preliminary data.</text>
</comment>
<dbReference type="InterPro" id="IPR000089">
    <property type="entry name" value="Biotin_lipoyl"/>
</dbReference>
<dbReference type="Proteomes" id="UP000316181">
    <property type="component" value="Unassembled WGS sequence"/>
</dbReference>
<organism evidence="6 7">
    <name type="scientific">Rarobacter incanus</name>
    <dbReference type="NCBI Taxonomy" id="153494"/>
    <lineage>
        <taxon>Bacteria</taxon>
        <taxon>Bacillati</taxon>
        <taxon>Actinomycetota</taxon>
        <taxon>Actinomycetes</taxon>
        <taxon>Micrococcales</taxon>
        <taxon>Rarobacteraceae</taxon>
        <taxon>Rarobacter</taxon>
    </lineage>
</organism>
<dbReference type="EMBL" id="VFNV01000001">
    <property type="protein sequence ID" value="TQK76570.1"/>
    <property type="molecule type" value="Genomic_DNA"/>
</dbReference>
<reference evidence="6 7" key="1">
    <citation type="submission" date="2019-06" db="EMBL/GenBank/DDBJ databases">
        <title>Sequencing the genomes of 1000 actinobacteria strains.</title>
        <authorList>
            <person name="Klenk H.-P."/>
        </authorList>
    </citation>
    <scope>NUCLEOTIDE SEQUENCE [LARGE SCALE GENOMIC DNA]</scope>
    <source>
        <strain evidence="6 7">DSM 10596</strain>
    </source>
</reference>
<evidence type="ECO:0000259" key="5">
    <source>
        <dbReference type="PROSITE" id="PS50968"/>
    </source>
</evidence>
<comment type="function">
    <text evidence="3">The glycine cleavage system catalyzes the degradation of glycine. The H protein shuttles the methylamine group of glycine from the P protein to the T protein.</text>
</comment>
<dbReference type="NCBIfam" id="NF002270">
    <property type="entry name" value="PRK01202.1"/>
    <property type="match status" value="1"/>
</dbReference>
<evidence type="ECO:0000256" key="1">
    <source>
        <dbReference type="ARBA" id="ARBA00009249"/>
    </source>
</evidence>
<dbReference type="Pfam" id="PF01597">
    <property type="entry name" value="GCV_H"/>
    <property type="match status" value="1"/>
</dbReference>